<evidence type="ECO:0000256" key="2">
    <source>
        <dbReference type="ARBA" id="ARBA00006432"/>
    </source>
</evidence>
<dbReference type="PANTHER" id="PTHR24096:SF149">
    <property type="entry name" value="AMP-BINDING DOMAIN-CONTAINING PROTEIN-RELATED"/>
    <property type="match status" value="1"/>
</dbReference>
<accession>A0ABN8IAK5</accession>
<keyword evidence="4" id="KW-0576">Peroxisome</keyword>
<feature type="non-terminal residue" evidence="7">
    <location>
        <position position="1"/>
    </location>
</feature>
<dbReference type="Gene3D" id="3.30.300.30">
    <property type="match status" value="1"/>
</dbReference>
<evidence type="ECO:0000259" key="5">
    <source>
        <dbReference type="Pfam" id="PF00501"/>
    </source>
</evidence>
<keyword evidence="8" id="KW-1185">Reference proteome</keyword>
<organism evidence="7 8">
    <name type="scientific">Iphiclides podalirius</name>
    <name type="common">scarce swallowtail</name>
    <dbReference type="NCBI Taxonomy" id="110791"/>
    <lineage>
        <taxon>Eukaryota</taxon>
        <taxon>Metazoa</taxon>
        <taxon>Ecdysozoa</taxon>
        <taxon>Arthropoda</taxon>
        <taxon>Hexapoda</taxon>
        <taxon>Insecta</taxon>
        <taxon>Pterygota</taxon>
        <taxon>Neoptera</taxon>
        <taxon>Endopterygota</taxon>
        <taxon>Lepidoptera</taxon>
        <taxon>Glossata</taxon>
        <taxon>Ditrysia</taxon>
        <taxon>Papilionoidea</taxon>
        <taxon>Papilionidae</taxon>
        <taxon>Papilioninae</taxon>
        <taxon>Iphiclides</taxon>
    </lineage>
</organism>
<proteinExistence type="inferred from homology"/>
<evidence type="ECO:0000259" key="6">
    <source>
        <dbReference type="Pfam" id="PF13193"/>
    </source>
</evidence>
<name>A0ABN8IAK5_9NEOP</name>
<dbReference type="Gene3D" id="3.40.50.12780">
    <property type="entry name" value="N-terminal domain of ligase-like"/>
    <property type="match status" value="1"/>
</dbReference>
<evidence type="ECO:0000313" key="7">
    <source>
        <dbReference type="EMBL" id="CAH2052246.1"/>
    </source>
</evidence>
<dbReference type="InterPro" id="IPR045851">
    <property type="entry name" value="AMP-bd_C_sf"/>
</dbReference>
<sequence>MGPQKQHSDAVHWFMNDLGSRVVAKSGIASDKFHIGKLTLQSFKDAPDHILQIDGATGESQTFRSALERSVRCATAFRALGLKTNDVIVVSGPNHIDLTTPIYAAFYLGINVACMDPTLGLKEQQDTFQICLPKLILCQSDKEKEAKQAAKNLNLDVIIVTFDKGTNNCNFSDFLEKYGDNTPVEKFEPANFDTDDTIALLISTSGTTGVPKCAALTHKNLMMGWPTMWVTRWKFPTPVENALVLSPIQWVSATSSFVMSPLLRFTRIQSSLPATTEHLYFLINRYKPSYMMVSPNTMTSLLKPGDREQCDFSCFKIILLAGSAVPKTLLETVQRVIPKVSALIGYGMTEVATVVLNPVYSTADSCGVTLGSFQYRLVDPATGKDIVEFNKPGELWIKGPTTFKGYYNNPKATAEMYVEDKWVKSGDIFYVDENGKYYFVDRLKLLLKYRNHQISPIEIESTIRKHPGVLDVAVTGIADYECGELPVACIVPHENYRMTAQEIKDLVKESLSDSKQLRGGVIFMKELPLTSSSKVNRNKLKEMI</sequence>
<feature type="domain" description="AMP-binding enzyme C-terminal" evidence="6">
    <location>
        <begin position="458"/>
        <end position="534"/>
    </location>
</feature>
<keyword evidence="3" id="KW-0436">Ligase</keyword>
<evidence type="ECO:0000256" key="4">
    <source>
        <dbReference type="ARBA" id="ARBA00023140"/>
    </source>
</evidence>
<dbReference type="SUPFAM" id="SSF56801">
    <property type="entry name" value="Acetyl-CoA synthetase-like"/>
    <property type="match status" value="1"/>
</dbReference>
<dbReference type="Proteomes" id="UP000837857">
    <property type="component" value="Chromosome 20"/>
</dbReference>
<protein>
    <submittedName>
        <fullName evidence="7">Uncharacterized protein</fullName>
    </submittedName>
</protein>
<gene>
    <name evidence="7" type="ORF">IPOD504_LOCUS8136</name>
</gene>
<dbReference type="InterPro" id="IPR000873">
    <property type="entry name" value="AMP-dep_synth/lig_dom"/>
</dbReference>
<dbReference type="PANTHER" id="PTHR24096">
    <property type="entry name" value="LONG-CHAIN-FATTY-ACID--COA LIGASE"/>
    <property type="match status" value="1"/>
</dbReference>
<evidence type="ECO:0000256" key="1">
    <source>
        <dbReference type="ARBA" id="ARBA00004275"/>
    </source>
</evidence>
<dbReference type="Pfam" id="PF00501">
    <property type="entry name" value="AMP-binding"/>
    <property type="match status" value="1"/>
</dbReference>
<dbReference type="Pfam" id="PF13193">
    <property type="entry name" value="AMP-binding_C"/>
    <property type="match status" value="1"/>
</dbReference>
<evidence type="ECO:0000256" key="3">
    <source>
        <dbReference type="ARBA" id="ARBA00022598"/>
    </source>
</evidence>
<comment type="similarity">
    <text evidence="2">Belongs to the ATP-dependent AMP-binding enzyme family.</text>
</comment>
<comment type="subcellular location">
    <subcellularLocation>
        <location evidence="1">Peroxisome</location>
    </subcellularLocation>
</comment>
<dbReference type="InterPro" id="IPR042099">
    <property type="entry name" value="ANL_N_sf"/>
</dbReference>
<evidence type="ECO:0000313" key="8">
    <source>
        <dbReference type="Proteomes" id="UP000837857"/>
    </source>
</evidence>
<dbReference type="EMBL" id="OW152832">
    <property type="protein sequence ID" value="CAH2052246.1"/>
    <property type="molecule type" value="Genomic_DNA"/>
</dbReference>
<dbReference type="InterPro" id="IPR025110">
    <property type="entry name" value="AMP-bd_C"/>
</dbReference>
<feature type="domain" description="AMP-dependent synthetase/ligase" evidence="5">
    <location>
        <begin position="45"/>
        <end position="407"/>
    </location>
</feature>
<reference evidence="7" key="1">
    <citation type="submission" date="2022-03" db="EMBL/GenBank/DDBJ databases">
        <authorList>
            <person name="Martin H S."/>
        </authorList>
    </citation>
    <scope>NUCLEOTIDE SEQUENCE</scope>
</reference>